<sequence length="485" mass="53351">MGIQRELPKVPVSNHVADRRDHASHRLDRLRRELDEHVPRVFHARRPLLVLKEPRLQPHDRAGDDRFDQQRALERAVAVDQRFLVAGPPDFHFAHGAIAGVGMIDPRGRWLQLEFRDLHRPPGAHCHVGVRQQIAIDFGVGFHLQRRQPAIQPHAVQHALCLLLLARRKPVERQFGQRLATHGVRGSPRLHRANGLIVHRVHVVDGGRAGVDPRRGGGTDLLRITVASRKQASRHDRQAERCAHRQYGPVPIHAGCFPPKEPSDIAAAHRAARGVRVRGTTTIDKSATIAPSVSAPAKRHRPSGQEPIGMVDPVSAAAQLVAERLRERQLRLVLAESCTAGLVAATLSRIPGISDWLCGSAVVYRLDTKHQWLDVPVALFHPPGPGVVSEEVALAMARGVLLHTPEAHMAAAITGHLGPNAPPDQDGLIWMAVATPQQDRRVLSSWSRRLPARADADSTVRETRQRLAAQALLEIIGGSLELFSA</sequence>
<gene>
    <name evidence="3" type="ORF">ENQ76_10355</name>
</gene>
<dbReference type="Pfam" id="PF02464">
    <property type="entry name" value="CinA"/>
    <property type="match status" value="1"/>
</dbReference>
<organism evidence="3">
    <name type="scientific">Schlesneria paludicola</name>
    <dbReference type="NCBI Taxonomy" id="360056"/>
    <lineage>
        <taxon>Bacteria</taxon>
        <taxon>Pseudomonadati</taxon>
        <taxon>Planctomycetota</taxon>
        <taxon>Planctomycetia</taxon>
        <taxon>Planctomycetales</taxon>
        <taxon>Planctomycetaceae</taxon>
        <taxon>Schlesneria</taxon>
    </lineage>
</organism>
<dbReference type="EMBL" id="DSOK01000293">
    <property type="protein sequence ID" value="HEN15855.1"/>
    <property type="molecule type" value="Genomic_DNA"/>
</dbReference>
<evidence type="ECO:0000259" key="2">
    <source>
        <dbReference type="Pfam" id="PF02464"/>
    </source>
</evidence>
<dbReference type="InterPro" id="IPR008136">
    <property type="entry name" value="CinA_C"/>
</dbReference>
<name>A0A7C2P6C6_9PLAN</name>
<dbReference type="Gene3D" id="3.90.950.20">
    <property type="entry name" value="CinA-like"/>
    <property type="match status" value="1"/>
</dbReference>
<dbReference type="InterPro" id="IPR036653">
    <property type="entry name" value="CinA-like_C"/>
</dbReference>
<comment type="caution">
    <text evidence="3">The sequence shown here is derived from an EMBL/GenBank/DDBJ whole genome shotgun (WGS) entry which is preliminary data.</text>
</comment>
<evidence type="ECO:0000313" key="3">
    <source>
        <dbReference type="EMBL" id="HEN15855.1"/>
    </source>
</evidence>
<proteinExistence type="predicted"/>
<reference evidence="3" key="1">
    <citation type="journal article" date="2020" name="mSystems">
        <title>Genome- and Community-Level Interaction Insights into Carbon Utilization and Element Cycling Functions of Hydrothermarchaeota in Hydrothermal Sediment.</title>
        <authorList>
            <person name="Zhou Z."/>
            <person name="Liu Y."/>
            <person name="Xu W."/>
            <person name="Pan J."/>
            <person name="Luo Z.H."/>
            <person name="Li M."/>
        </authorList>
    </citation>
    <scope>NUCLEOTIDE SEQUENCE [LARGE SCALE GENOMIC DNA]</scope>
    <source>
        <strain evidence="3">SpSt-339</strain>
    </source>
</reference>
<accession>A0A7C2P6C6</accession>
<dbReference type="SUPFAM" id="SSF142433">
    <property type="entry name" value="CinA-like"/>
    <property type="match status" value="1"/>
</dbReference>
<feature type="domain" description="CinA C-terminal" evidence="2">
    <location>
        <begin position="317"/>
        <end position="438"/>
    </location>
</feature>
<dbReference type="AlphaFoldDB" id="A0A7C2P6C6"/>
<protein>
    <submittedName>
        <fullName evidence="3">CinA family protein</fullName>
    </submittedName>
</protein>
<feature type="region of interest" description="Disordered" evidence="1">
    <location>
        <begin position="1"/>
        <end position="23"/>
    </location>
</feature>
<evidence type="ECO:0000256" key="1">
    <source>
        <dbReference type="SAM" id="MobiDB-lite"/>
    </source>
</evidence>